<sequence length="763" mass="87869">MVQPWFVTEVFIMVYYNGGVQLLNDACFNVQDAPVIQRVIAERAFVALFIASHRGHVKMAEALLAVGADLTGRTSYGRTVLHAAASQGHLEIIDLLLANGAISKESDYENKTAQEIASEFDKKQCVKRLWLYQWKLRSGRKSVSKVSNDAPMKLPESSSPIASPRSMKMSFKAAPGQAYFVYRKNQPPTRKVELKGNKCGQLTRSECTTVNEKQLHVVQFNDSIPFPPCNSPRVLTPAIIRTPSTSRPGTATRNHRVKENSLTAKILELHLQKVGDNSFGRETFQSFDGSEIGKRVVAREGVSRKVPPAHTCNLVQPVKNVKNLNEKEVNSTHSNVEINNNIDDSLDKMKKTCLLEEETLHETTSILVAEELQSWEEGADEDDEEGSDEENKTSSDENEDAIEIQQVERDINVATKCSKASGQRSYSAPLYRGPSHLCSSRPTSAATTRSVPALLYRRARSAIPRPKTWNIFLEMKRRQNFPDKDDYEKQQHNLEAFEKWVSTKKQEIKLRTKSSEEQPGTMRPSDPDAFKKWLQEKKQRGQLPKKRDEEDEEFDPSEFVPHILGTVSFEEWAKAKEQRRKKEQEKKGNTNEMSREKLVRMKQTERGKQFSKSRETCEKWLLDKKYKEKLSRQLLIENRAALQRKIEEEKRRRAPRGISYIEWVNRKVESCRTVTDPKRDTASTKKQESECEFKANAFKEWRERKHREKSVRRVTWAQENKIVGRRDKDKRKSASESYTYWLTDKLKKDVEKERTLLTQLQKS</sequence>
<feature type="region of interest" description="Disordered" evidence="2">
    <location>
        <begin position="146"/>
        <end position="166"/>
    </location>
</feature>
<keyword evidence="3" id="KW-1185">Reference proteome</keyword>
<dbReference type="InterPro" id="IPR002110">
    <property type="entry name" value="Ankyrin_rpt"/>
</dbReference>
<dbReference type="PROSITE" id="PS50297">
    <property type="entry name" value="ANK_REP_REGION"/>
    <property type="match status" value="1"/>
</dbReference>
<feature type="region of interest" description="Disordered" evidence="2">
    <location>
        <begin position="575"/>
        <end position="595"/>
    </location>
</feature>
<feature type="region of interest" description="Disordered" evidence="2">
    <location>
        <begin position="376"/>
        <end position="405"/>
    </location>
</feature>
<feature type="region of interest" description="Disordered" evidence="2">
    <location>
        <begin position="537"/>
        <end position="556"/>
    </location>
</feature>
<accession>A0ABM0MA96</accession>
<keyword evidence="1" id="KW-0040">ANK repeat</keyword>
<dbReference type="RefSeq" id="XP_006816937.1">
    <property type="nucleotide sequence ID" value="XM_006816874.1"/>
</dbReference>
<evidence type="ECO:0000313" key="3">
    <source>
        <dbReference type="Proteomes" id="UP000694865"/>
    </source>
</evidence>
<evidence type="ECO:0000313" key="4">
    <source>
        <dbReference type="RefSeq" id="XP_006816937.1"/>
    </source>
</evidence>
<dbReference type="SUPFAM" id="SSF48403">
    <property type="entry name" value="Ankyrin repeat"/>
    <property type="match status" value="1"/>
</dbReference>
<evidence type="ECO:0000256" key="1">
    <source>
        <dbReference type="PROSITE-ProRule" id="PRU00023"/>
    </source>
</evidence>
<dbReference type="Pfam" id="PF12796">
    <property type="entry name" value="Ank_2"/>
    <property type="match status" value="1"/>
</dbReference>
<proteinExistence type="predicted"/>
<evidence type="ECO:0000256" key="2">
    <source>
        <dbReference type="SAM" id="MobiDB-lite"/>
    </source>
</evidence>
<gene>
    <name evidence="4" type="primary">LOC102803060</name>
</gene>
<feature type="region of interest" description="Disordered" evidence="2">
    <location>
        <begin position="508"/>
        <end position="530"/>
    </location>
</feature>
<dbReference type="PANTHER" id="PTHR22677:SF4">
    <property type="entry name" value="USHER SYNDROME TYPE-1G PROTEIN-LIKE PROTEIN"/>
    <property type="match status" value="1"/>
</dbReference>
<dbReference type="GeneID" id="102803060"/>
<dbReference type="InterPro" id="IPR039323">
    <property type="entry name" value="ANKRD_45/46/60"/>
</dbReference>
<protein>
    <submittedName>
        <fullName evidence="4">Uncharacterized protein LOC102803060</fullName>
    </submittedName>
</protein>
<dbReference type="Gene3D" id="1.25.40.20">
    <property type="entry name" value="Ankyrin repeat-containing domain"/>
    <property type="match status" value="1"/>
</dbReference>
<dbReference type="PROSITE" id="PS50088">
    <property type="entry name" value="ANK_REPEAT"/>
    <property type="match status" value="2"/>
</dbReference>
<feature type="repeat" description="ANK" evidence="1">
    <location>
        <begin position="76"/>
        <end position="108"/>
    </location>
</feature>
<dbReference type="SMART" id="SM00248">
    <property type="entry name" value="ANK"/>
    <property type="match status" value="2"/>
</dbReference>
<dbReference type="PANTHER" id="PTHR22677">
    <property type="entry name" value="ANKYRIN REPEAT DOMAIN-CONTAINING PROTEIN 60"/>
    <property type="match status" value="1"/>
</dbReference>
<organism evidence="3 4">
    <name type="scientific">Saccoglossus kowalevskii</name>
    <name type="common">Acorn worm</name>
    <dbReference type="NCBI Taxonomy" id="10224"/>
    <lineage>
        <taxon>Eukaryota</taxon>
        <taxon>Metazoa</taxon>
        <taxon>Hemichordata</taxon>
        <taxon>Enteropneusta</taxon>
        <taxon>Harrimaniidae</taxon>
        <taxon>Saccoglossus</taxon>
    </lineage>
</organism>
<feature type="compositionally biased region" description="Acidic residues" evidence="2">
    <location>
        <begin position="376"/>
        <end position="388"/>
    </location>
</feature>
<feature type="repeat" description="ANK" evidence="1">
    <location>
        <begin position="43"/>
        <end position="75"/>
    </location>
</feature>
<dbReference type="Proteomes" id="UP000694865">
    <property type="component" value="Unplaced"/>
</dbReference>
<name>A0ABM0MA96_SACKO</name>
<reference evidence="4" key="1">
    <citation type="submission" date="2025-08" db="UniProtKB">
        <authorList>
            <consortium name="RefSeq"/>
        </authorList>
    </citation>
    <scope>IDENTIFICATION</scope>
    <source>
        <tissue evidence="4">Testes</tissue>
    </source>
</reference>
<dbReference type="InterPro" id="IPR036770">
    <property type="entry name" value="Ankyrin_rpt-contain_sf"/>
</dbReference>